<evidence type="ECO:0000313" key="7">
    <source>
        <dbReference type="Proteomes" id="UP001558713"/>
    </source>
</evidence>
<keyword evidence="7" id="KW-1185">Reference proteome</keyword>
<evidence type="ECO:0000256" key="2">
    <source>
        <dbReference type="ARBA" id="ARBA00023157"/>
    </source>
</evidence>
<dbReference type="CDD" id="cd15797">
    <property type="entry name" value="PMEI"/>
    <property type="match status" value="1"/>
</dbReference>
<dbReference type="InterPro" id="IPR052421">
    <property type="entry name" value="PCW_Enzyme_Inhibitor"/>
</dbReference>
<dbReference type="Proteomes" id="UP001558713">
    <property type="component" value="Unassembled WGS sequence"/>
</dbReference>
<evidence type="ECO:0000259" key="5">
    <source>
        <dbReference type="SMART" id="SM00856"/>
    </source>
</evidence>
<comment type="caution">
    <text evidence="6">The sequence shown here is derived from an EMBL/GenBank/DDBJ whole genome shotgun (WGS) entry which is preliminary data.</text>
</comment>
<dbReference type="SUPFAM" id="SSF101148">
    <property type="entry name" value="Plant invertase/pectin methylesterase inhibitor"/>
    <property type="match status" value="1"/>
</dbReference>
<feature type="signal peptide" evidence="4">
    <location>
        <begin position="1"/>
        <end position="22"/>
    </location>
</feature>
<dbReference type="AlphaFoldDB" id="A0ABD1BWI8"/>
<gene>
    <name evidence="6" type="ORF">V5N11_035620</name>
</gene>
<dbReference type="FunFam" id="1.20.140.40:FF:000008">
    <property type="entry name" value="Invertase/pectin methylesterase inhibitor family protein"/>
    <property type="match status" value="1"/>
</dbReference>
<dbReference type="GO" id="GO:0046910">
    <property type="term" value="F:pectinesterase inhibitor activity"/>
    <property type="evidence" value="ECO:0007669"/>
    <property type="project" value="UniProtKB-ARBA"/>
</dbReference>
<comment type="similarity">
    <text evidence="3">Belongs to the PMEI family.</text>
</comment>
<dbReference type="InterPro" id="IPR035513">
    <property type="entry name" value="Invertase/methylesterase_inhib"/>
</dbReference>
<dbReference type="InterPro" id="IPR034086">
    <property type="entry name" value="PMEI_plant"/>
</dbReference>
<evidence type="ECO:0000256" key="3">
    <source>
        <dbReference type="ARBA" id="ARBA00038471"/>
    </source>
</evidence>
<dbReference type="NCBIfam" id="TIGR01614">
    <property type="entry name" value="PME_inhib"/>
    <property type="match status" value="1"/>
</dbReference>
<sequence length="173" mass="19390">MMMMIKFLLFTYLVISPISIYADKDLMVNECHNTQVPTKCMQCLESDPTSVKATAVGIASIVINCLDSRLQNITKNITDILSSKEYKGELKTTLEDCKKDLSTEVTTKLSEAKTGLKTGDYDKAGLSIKLALVFPLTCRAKLKIFMFTSDELFSHINIYNQLSDAAMRIIDRL</sequence>
<dbReference type="Pfam" id="PF04043">
    <property type="entry name" value="PMEI"/>
    <property type="match status" value="1"/>
</dbReference>
<keyword evidence="1 4" id="KW-0732">Signal</keyword>
<keyword evidence="2" id="KW-1015">Disulfide bond</keyword>
<reference evidence="6 7" key="1">
    <citation type="submission" date="2024-04" db="EMBL/GenBank/DDBJ databases">
        <title>Genome assembly C_amara_ONT_v2.</title>
        <authorList>
            <person name="Yant L."/>
            <person name="Moore C."/>
            <person name="Slenker M."/>
        </authorList>
    </citation>
    <scope>NUCLEOTIDE SEQUENCE [LARGE SCALE GENOMIC DNA]</scope>
    <source>
        <tissue evidence="6">Leaf</tissue>
    </source>
</reference>
<feature type="domain" description="Pectinesterase inhibitor" evidence="5">
    <location>
        <begin position="22"/>
        <end position="169"/>
    </location>
</feature>
<feature type="chain" id="PRO_5044793844" evidence="4">
    <location>
        <begin position="23"/>
        <end position="173"/>
    </location>
</feature>
<dbReference type="EMBL" id="JBANAX010000127">
    <property type="protein sequence ID" value="KAL1221485.1"/>
    <property type="molecule type" value="Genomic_DNA"/>
</dbReference>
<dbReference type="Gene3D" id="1.20.140.40">
    <property type="entry name" value="Invertase/pectin methylesterase inhibitor family protein"/>
    <property type="match status" value="1"/>
</dbReference>
<dbReference type="PANTHER" id="PTHR36710:SF18">
    <property type="entry name" value="PECTINESTERASE INHIBITOR 5-RELATED"/>
    <property type="match status" value="1"/>
</dbReference>
<name>A0ABD1BWI8_CARAN</name>
<protein>
    <submittedName>
        <fullName evidence="6">Pectinesterase inhibitor</fullName>
    </submittedName>
</protein>
<evidence type="ECO:0000256" key="1">
    <source>
        <dbReference type="ARBA" id="ARBA00022729"/>
    </source>
</evidence>
<proteinExistence type="inferred from homology"/>
<evidence type="ECO:0000313" key="6">
    <source>
        <dbReference type="EMBL" id="KAL1221485.1"/>
    </source>
</evidence>
<evidence type="ECO:0000256" key="4">
    <source>
        <dbReference type="SAM" id="SignalP"/>
    </source>
</evidence>
<organism evidence="6 7">
    <name type="scientific">Cardamine amara subsp. amara</name>
    <dbReference type="NCBI Taxonomy" id="228776"/>
    <lineage>
        <taxon>Eukaryota</taxon>
        <taxon>Viridiplantae</taxon>
        <taxon>Streptophyta</taxon>
        <taxon>Embryophyta</taxon>
        <taxon>Tracheophyta</taxon>
        <taxon>Spermatophyta</taxon>
        <taxon>Magnoliopsida</taxon>
        <taxon>eudicotyledons</taxon>
        <taxon>Gunneridae</taxon>
        <taxon>Pentapetalae</taxon>
        <taxon>rosids</taxon>
        <taxon>malvids</taxon>
        <taxon>Brassicales</taxon>
        <taxon>Brassicaceae</taxon>
        <taxon>Cardamineae</taxon>
        <taxon>Cardamine</taxon>
    </lineage>
</organism>
<accession>A0ABD1BWI8</accession>
<dbReference type="PANTHER" id="PTHR36710">
    <property type="entry name" value="PECTINESTERASE INHIBITOR-LIKE"/>
    <property type="match status" value="1"/>
</dbReference>
<dbReference type="InterPro" id="IPR006501">
    <property type="entry name" value="Pectinesterase_inhib_dom"/>
</dbReference>
<dbReference type="SMART" id="SM00856">
    <property type="entry name" value="PMEI"/>
    <property type="match status" value="1"/>
</dbReference>